<evidence type="ECO:0000313" key="3">
    <source>
        <dbReference type="Proteomes" id="UP001236507"/>
    </source>
</evidence>
<feature type="chain" id="PRO_5046823130" description="Outer membrane protein beta-barrel domain-containing protein" evidence="1">
    <location>
        <begin position="19"/>
        <end position="281"/>
    </location>
</feature>
<dbReference type="EMBL" id="JASHIF010000004">
    <property type="protein sequence ID" value="MDI9858558.1"/>
    <property type="molecule type" value="Genomic_DNA"/>
</dbReference>
<keyword evidence="1" id="KW-0732">Signal</keyword>
<protein>
    <recommendedName>
        <fullName evidence="4">Outer membrane protein beta-barrel domain-containing protein</fullName>
    </recommendedName>
</protein>
<keyword evidence="3" id="KW-1185">Reference proteome</keyword>
<reference evidence="2 3" key="1">
    <citation type="submission" date="2023-05" db="EMBL/GenBank/DDBJ databases">
        <title>Novel species of genus Flectobacillus isolated from stream in China.</title>
        <authorList>
            <person name="Lu H."/>
        </authorList>
    </citation>
    <scope>NUCLEOTIDE SEQUENCE [LARGE SCALE GENOMIC DNA]</scope>
    <source>
        <strain evidence="2 3">KCTC 42575</strain>
    </source>
</reference>
<gene>
    <name evidence="2" type="ORF">QM524_05015</name>
</gene>
<accession>A0ABT6Y4S6</accession>
<feature type="signal peptide" evidence="1">
    <location>
        <begin position="1"/>
        <end position="18"/>
    </location>
</feature>
<organism evidence="2 3">
    <name type="scientific">Flectobacillus roseus</name>
    <dbReference type="NCBI Taxonomy" id="502259"/>
    <lineage>
        <taxon>Bacteria</taxon>
        <taxon>Pseudomonadati</taxon>
        <taxon>Bacteroidota</taxon>
        <taxon>Cytophagia</taxon>
        <taxon>Cytophagales</taxon>
        <taxon>Flectobacillaceae</taxon>
        <taxon>Flectobacillus</taxon>
    </lineage>
</organism>
<proteinExistence type="predicted"/>
<dbReference type="RefSeq" id="WP_166550441.1">
    <property type="nucleotide sequence ID" value="NZ_JASHIF010000004.1"/>
</dbReference>
<evidence type="ECO:0008006" key="4">
    <source>
        <dbReference type="Google" id="ProtNLM"/>
    </source>
</evidence>
<comment type="caution">
    <text evidence="2">The sequence shown here is derived from an EMBL/GenBank/DDBJ whole genome shotgun (WGS) entry which is preliminary data.</text>
</comment>
<evidence type="ECO:0000256" key="1">
    <source>
        <dbReference type="SAM" id="SignalP"/>
    </source>
</evidence>
<dbReference type="Proteomes" id="UP001236507">
    <property type="component" value="Unassembled WGS sequence"/>
</dbReference>
<sequence length="281" mass="31790">MKKLVLLLGLILPTLSIAQEKQPYSRKGQGFVYWGYNRSTYTKSDITFIGQGYNFTLHDVVAKDAPSPLGREYYDPALFSIPQFNIRGGYFFSDHWAVSIGWDHMKYVMVNDQQSTITGTISAQVSNPAITVNPAYVGTFDHKPITVNSKDFLTFEHTDGFNFASVDLDRYDRLWKAKNGVQGLDWIVGGSVGAFVPRSDVRLFTVGKNNYWNVAGYGFALKAGLQFDITKHVFLRNDIKGGFSRLNDIRTTGRDGDYAKQSIWYLEDYFVLGFTIGKMKK</sequence>
<name>A0ABT6Y4S6_9BACT</name>
<evidence type="ECO:0000313" key="2">
    <source>
        <dbReference type="EMBL" id="MDI9858558.1"/>
    </source>
</evidence>